<accession>A0A0F9CPX6</accession>
<name>A0A0F9CPX6_9ZZZZ</name>
<organism evidence="1">
    <name type="scientific">marine sediment metagenome</name>
    <dbReference type="NCBI Taxonomy" id="412755"/>
    <lineage>
        <taxon>unclassified sequences</taxon>
        <taxon>metagenomes</taxon>
        <taxon>ecological metagenomes</taxon>
    </lineage>
</organism>
<protein>
    <submittedName>
        <fullName evidence="1">Uncharacterized protein</fullName>
    </submittedName>
</protein>
<comment type="caution">
    <text evidence="1">The sequence shown here is derived from an EMBL/GenBank/DDBJ whole genome shotgun (WGS) entry which is preliminary data.</text>
</comment>
<dbReference type="EMBL" id="LAZR01032261">
    <property type="protein sequence ID" value="KKL51413.1"/>
    <property type="molecule type" value="Genomic_DNA"/>
</dbReference>
<evidence type="ECO:0000313" key="1">
    <source>
        <dbReference type="EMBL" id="KKL51413.1"/>
    </source>
</evidence>
<gene>
    <name evidence="1" type="ORF">LCGC14_2295750</name>
</gene>
<reference evidence="1" key="1">
    <citation type="journal article" date="2015" name="Nature">
        <title>Complex archaea that bridge the gap between prokaryotes and eukaryotes.</title>
        <authorList>
            <person name="Spang A."/>
            <person name="Saw J.H."/>
            <person name="Jorgensen S.L."/>
            <person name="Zaremba-Niedzwiedzka K."/>
            <person name="Martijn J."/>
            <person name="Lind A.E."/>
            <person name="van Eijk R."/>
            <person name="Schleper C."/>
            <person name="Guy L."/>
            <person name="Ettema T.J."/>
        </authorList>
    </citation>
    <scope>NUCLEOTIDE SEQUENCE</scope>
</reference>
<proteinExistence type="predicted"/>
<sequence length="127" mass="15598">MNKENEMTEAEVLGFDWISYYRKWKEPCNKSVKVCLTEIREFDDLNIFETLLKEQNIWYLRTALLHYFENYLMERKEQSLASIMGFYDFVNNIYEHYMEKNFDKNINDPNNWIMPEQELQKLIKNGE</sequence>
<dbReference type="AlphaFoldDB" id="A0A0F9CPX6"/>